<evidence type="ECO:0000313" key="8">
    <source>
        <dbReference type="Proteomes" id="UP000001514"/>
    </source>
</evidence>
<evidence type="ECO:0000256" key="4">
    <source>
        <dbReference type="ARBA" id="ARBA00023098"/>
    </source>
</evidence>
<dbReference type="GO" id="GO:0006629">
    <property type="term" value="P:lipid metabolic process"/>
    <property type="evidence" value="ECO:0007669"/>
    <property type="project" value="UniProtKB-KW"/>
</dbReference>
<evidence type="ECO:0000256" key="5">
    <source>
        <dbReference type="ARBA" id="ARBA00023136"/>
    </source>
</evidence>
<gene>
    <name evidence="7" type="ORF">SELMODRAFT_424392</name>
</gene>
<dbReference type="PANTHER" id="PTHR23063:SF52">
    <property type="entry name" value="LYSOPHOSPHATIDYLCHOLINE ACYLTRANSFERASE"/>
    <property type="match status" value="1"/>
</dbReference>
<evidence type="ECO:0000256" key="1">
    <source>
        <dbReference type="ARBA" id="ARBA00022679"/>
    </source>
</evidence>
<dbReference type="PANTHER" id="PTHR23063">
    <property type="entry name" value="PHOSPHOLIPID ACYLTRANSFERASE"/>
    <property type="match status" value="1"/>
</dbReference>
<keyword evidence="5" id="KW-0472">Membrane</keyword>
<dbReference type="STRING" id="88036.D8SPR0"/>
<keyword evidence="3" id="KW-1133">Transmembrane helix</keyword>
<organism evidence="8">
    <name type="scientific">Selaginella moellendorffii</name>
    <name type="common">Spikemoss</name>
    <dbReference type="NCBI Taxonomy" id="88036"/>
    <lineage>
        <taxon>Eukaryota</taxon>
        <taxon>Viridiplantae</taxon>
        <taxon>Streptophyta</taxon>
        <taxon>Embryophyta</taxon>
        <taxon>Tracheophyta</taxon>
        <taxon>Lycopodiopsida</taxon>
        <taxon>Selaginellales</taxon>
        <taxon>Selaginellaceae</taxon>
        <taxon>Selaginella</taxon>
    </lineage>
</organism>
<dbReference type="Gramene" id="EFJ13713">
    <property type="protein sequence ID" value="EFJ13713"/>
    <property type="gene ID" value="SELMODRAFT_424392"/>
</dbReference>
<evidence type="ECO:0000256" key="3">
    <source>
        <dbReference type="ARBA" id="ARBA00022989"/>
    </source>
</evidence>
<dbReference type="InParanoid" id="D8SPR0"/>
<keyword evidence="6" id="KW-0012">Acyltransferase</keyword>
<evidence type="ECO:0000256" key="2">
    <source>
        <dbReference type="ARBA" id="ARBA00022692"/>
    </source>
</evidence>
<protein>
    <submittedName>
        <fullName evidence="7">Uncharacterized protein</fullName>
    </submittedName>
</protein>
<keyword evidence="2" id="KW-0812">Transmembrane</keyword>
<dbReference type="eggNOG" id="KOG4666">
    <property type="taxonomic scope" value="Eukaryota"/>
</dbReference>
<evidence type="ECO:0000313" key="7">
    <source>
        <dbReference type="EMBL" id="EFJ13713.1"/>
    </source>
</evidence>
<dbReference type="Proteomes" id="UP000001514">
    <property type="component" value="Unassembled WGS sequence"/>
</dbReference>
<keyword evidence="8" id="KW-1185">Reference proteome</keyword>
<sequence length="224" mass="26063">MDRLSPALKKSTITEIKATTTNGKALISFKPNAFVPGFPIQPVVPLILFLHRGNISLKSLIPQMLLQFHNFMQVHYLPVIYLLSHEKSHPVDYAQRVRYAMARRLNVLEMEHCYSDLLLSARSLLLKCPLLLMQWTTEFLQSLGLTHSPFEEQAFVMFDRKKHEFVTFQEKCKLFEAAGFDVLSCARTVKKCFSWTRLPHFGEELCWIYKQGGFHTLQHHFDSF</sequence>
<accession>D8SPR0</accession>
<dbReference type="AlphaFoldDB" id="D8SPR0"/>
<keyword evidence="4" id="KW-0443">Lipid metabolism</keyword>
<evidence type="ECO:0000256" key="6">
    <source>
        <dbReference type="ARBA" id="ARBA00023315"/>
    </source>
</evidence>
<name>D8SPR0_SELML</name>
<keyword evidence="1" id="KW-0808">Transferase</keyword>
<dbReference type="EMBL" id="GL377631">
    <property type="protein sequence ID" value="EFJ13713.1"/>
    <property type="molecule type" value="Genomic_DNA"/>
</dbReference>
<dbReference type="HOGENOM" id="CLU_1236835_0_0_1"/>
<dbReference type="KEGG" id="smo:SELMODRAFT_424392"/>
<reference evidence="7 8" key="1">
    <citation type="journal article" date="2011" name="Science">
        <title>The Selaginella genome identifies genetic changes associated with the evolution of vascular plants.</title>
        <authorList>
            <person name="Banks J.A."/>
            <person name="Nishiyama T."/>
            <person name="Hasebe M."/>
            <person name="Bowman J.L."/>
            <person name="Gribskov M."/>
            <person name="dePamphilis C."/>
            <person name="Albert V.A."/>
            <person name="Aono N."/>
            <person name="Aoyama T."/>
            <person name="Ambrose B.A."/>
            <person name="Ashton N.W."/>
            <person name="Axtell M.J."/>
            <person name="Barker E."/>
            <person name="Barker M.S."/>
            <person name="Bennetzen J.L."/>
            <person name="Bonawitz N.D."/>
            <person name="Chapple C."/>
            <person name="Cheng C."/>
            <person name="Correa L.G."/>
            <person name="Dacre M."/>
            <person name="DeBarry J."/>
            <person name="Dreyer I."/>
            <person name="Elias M."/>
            <person name="Engstrom E.M."/>
            <person name="Estelle M."/>
            <person name="Feng L."/>
            <person name="Finet C."/>
            <person name="Floyd S.K."/>
            <person name="Frommer W.B."/>
            <person name="Fujita T."/>
            <person name="Gramzow L."/>
            <person name="Gutensohn M."/>
            <person name="Harholt J."/>
            <person name="Hattori M."/>
            <person name="Heyl A."/>
            <person name="Hirai T."/>
            <person name="Hiwatashi Y."/>
            <person name="Ishikawa M."/>
            <person name="Iwata M."/>
            <person name="Karol K.G."/>
            <person name="Koehler B."/>
            <person name="Kolukisaoglu U."/>
            <person name="Kubo M."/>
            <person name="Kurata T."/>
            <person name="Lalonde S."/>
            <person name="Li K."/>
            <person name="Li Y."/>
            <person name="Litt A."/>
            <person name="Lyons E."/>
            <person name="Manning G."/>
            <person name="Maruyama T."/>
            <person name="Michael T.P."/>
            <person name="Mikami K."/>
            <person name="Miyazaki S."/>
            <person name="Morinaga S."/>
            <person name="Murata T."/>
            <person name="Mueller-Roeber B."/>
            <person name="Nelson D.R."/>
            <person name="Obara M."/>
            <person name="Oguri Y."/>
            <person name="Olmstead R.G."/>
            <person name="Onodera N."/>
            <person name="Petersen B.L."/>
            <person name="Pils B."/>
            <person name="Prigge M."/>
            <person name="Rensing S.A."/>
            <person name="Riano-Pachon D.M."/>
            <person name="Roberts A.W."/>
            <person name="Sato Y."/>
            <person name="Scheller H.V."/>
            <person name="Schulz B."/>
            <person name="Schulz C."/>
            <person name="Shakirov E.V."/>
            <person name="Shibagaki N."/>
            <person name="Shinohara N."/>
            <person name="Shippen D.E."/>
            <person name="Soerensen I."/>
            <person name="Sotooka R."/>
            <person name="Sugimoto N."/>
            <person name="Sugita M."/>
            <person name="Sumikawa N."/>
            <person name="Tanurdzic M."/>
            <person name="Theissen G."/>
            <person name="Ulvskov P."/>
            <person name="Wakazuki S."/>
            <person name="Weng J.K."/>
            <person name="Willats W.W."/>
            <person name="Wipf D."/>
            <person name="Wolf P.G."/>
            <person name="Yang L."/>
            <person name="Zimmer A.D."/>
            <person name="Zhu Q."/>
            <person name="Mitros T."/>
            <person name="Hellsten U."/>
            <person name="Loque D."/>
            <person name="Otillar R."/>
            <person name="Salamov A."/>
            <person name="Schmutz J."/>
            <person name="Shapiro H."/>
            <person name="Lindquist E."/>
            <person name="Lucas S."/>
            <person name="Rokhsar D."/>
            <person name="Grigoriev I.V."/>
        </authorList>
    </citation>
    <scope>NUCLEOTIDE SEQUENCE [LARGE SCALE GENOMIC DNA]</scope>
</reference>
<proteinExistence type="predicted"/>
<dbReference type="GO" id="GO:0016746">
    <property type="term" value="F:acyltransferase activity"/>
    <property type="evidence" value="ECO:0007669"/>
    <property type="project" value="UniProtKB-KW"/>
</dbReference>